<proteinExistence type="predicted"/>
<keyword evidence="1" id="KW-0812">Transmembrane</keyword>
<comment type="caution">
    <text evidence="2">The sequence shown here is derived from an EMBL/GenBank/DDBJ whole genome shotgun (WGS) entry which is preliminary data.</text>
</comment>
<dbReference type="Proteomes" id="UP001189429">
    <property type="component" value="Unassembled WGS sequence"/>
</dbReference>
<evidence type="ECO:0000313" key="3">
    <source>
        <dbReference type="Proteomes" id="UP001189429"/>
    </source>
</evidence>
<dbReference type="EMBL" id="CAUYUJ010022093">
    <property type="protein sequence ID" value="CAK0908895.1"/>
    <property type="molecule type" value="Genomic_DNA"/>
</dbReference>
<reference evidence="2" key="1">
    <citation type="submission" date="2023-10" db="EMBL/GenBank/DDBJ databases">
        <authorList>
            <person name="Chen Y."/>
            <person name="Shah S."/>
            <person name="Dougan E. K."/>
            <person name="Thang M."/>
            <person name="Chan C."/>
        </authorList>
    </citation>
    <scope>NUCLEOTIDE SEQUENCE [LARGE SCALE GENOMIC DNA]</scope>
</reference>
<organism evidence="2 3">
    <name type="scientific">Prorocentrum cordatum</name>
    <dbReference type="NCBI Taxonomy" id="2364126"/>
    <lineage>
        <taxon>Eukaryota</taxon>
        <taxon>Sar</taxon>
        <taxon>Alveolata</taxon>
        <taxon>Dinophyceae</taxon>
        <taxon>Prorocentrales</taxon>
        <taxon>Prorocentraceae</taxon>
        <taxon>Prorocentrum</taxon>
    </lineage>
</organism>
<name>A0ABN9Y8J1_9DINO</name>
<keyword evidence="1" id="KW-1133">Transmembrane helix</keyword>
<keyword evidence="1" id="KW-0472">Membrane</keyword>
<gene>
    <name evidence="2" type="ORF">PCOR1329_LOCUS83459</name>
</gene>
<feature type="transmembrane region" description="Helical" evidence="1">
    <location>
        <begin position="12"/>
        <end position="34"/>
    </location>
</feature>
<keyword evidence="3" id="KW-1185">Reference proteome</keyword>
<accession>A0ABN9Y8J1</accession>
<sequence length="126" mass="14144">MAPASQAAMVWATAIAVMFGSALAIAILSAWIGYRAHKARARFLKGLWELVRDHDDQIAQAEAPLGGEHLAIVESGISRHAQTIPIKHYWTWSTTELREERLRLGSYRGQLKLQIIKDLLNEADRQ</sequence>
<evidence type="ECO:0000256" key="1">
    <source>
        <dbReference type="SAM" id="Phobius"/>
    </source>
</evidence>
<protein>
    <submittedName>
        <fullName evidence="2">Uncharacterized protein</fullName>
    </submittedName>
</protein>
<evidence type="ECO:0000313" key="2">
    <source>
        <dbReference type="EMBL" id="CAK0908895.1"/>
    </source>
</evidence>